<evidence type="ECO:0000313" key="2">
    <source>
        <dbReference type="Proteomes" id="UP000008237"/>
    </source>
</evidence>
<dbReference type="AlphaFoldDB" id="E2BGE3"/>
<evidence type="ECO:0000313" key="1">
    <source>
        <dbReference type="EMBL" id="EFN85235.1"/>
    </source>
</evidence>
<dbReference type="STRING" id="610380.E2BGE3"/>
<dbReference type="Gene3D" id="3.30.420.10">
    <property type="entry name" value="Ribonuclease H-like superfamily/Ribonuclease H"/>
    <property type="match status" value="1"/>
</dbReference>
<dbReference type="Proteomes" id="UP000008237">
    <property type="component" value="Unassembled WGS sequence"/>
</dbReference>
<feature type="non-terminal residue" evidence="1">
    <location>
        <position position="1"/>
    </location>
</feature>
<feature type="non-terminal residue" evidence="1">
    <location>
        <position position="68"/>
    </location>
</feature>
<dbReference type="GO" id="GO:0003676">
    <property type="term" value="F:nucleic acid binding"/>
    <property type="evidence" value="ECO:0007669"/>
    <property type="project" value="InterPro"/>
</dbReference>
<reference evidence="1 2" key="1">
    <citation type="journal article" date="2010" name="Science">
        <title>Genomic comparison of the ants Camponotus floridanus and Harpegnathos saltator.</title>
        <authorList>
            <person name="Bonasio R."/>
            <person name="Zhang G."/>
            <person name="Ye C."/>
            <person name="Mutti N.S."/>
            <person name="Fang X."/>
            <person name="Qin N."/>
            <person name="Donahue G."/>
            <person name="Yang P."/>
            <person name="Li Q."/>
            <person name="Li C."/>
            <person name="Zhang P."/>
            <person name="Huang Z."/>
            <person name="Berger S.L."/>
            <person name="Reinberg D."/>
            <person name="Wang J."/>
            <person name="Liebig J."/>
        </authorList>
    </citation>
    <scope>NUCLEOTIDE SEQUENCE [LARGE SCALE GENOMIC DNA]</scope>
    <source>
        <strain evidence="1 2">R22 G/1</strain>
    </source>
</reference>
<dbReference type="InterPro" id="IPR036397">
    <property type="entry name" value="RNaseH_sf"/>
</dbReference>
<dbReference type="EMBL" id="GL448146">
    <property type="protein sequence ID" value="EFN85235.1"/>
    <property type="molecule type" value="Genomic_DNA"/>
</dbReference>
<name>E2BGE3_HARSA</name>
<gene>
    <name evidence="1" type="ORF">EAI_02325</name>
</gene>
<accession>E2BGE3</accession>
<dbReference type="PANTHER" id="PTHR47326">
    <property type="entry name" value="TRANSPOSABLE ELEMENT TC3 TRANSPOSASE-LIKE PROTEIN"/>
    <property type="match status" value="1"/>
</dbReference>
<evidence type="ECO:0008006" key="3">
    <source>
        <dbReference type="Google" id="ProtNLM"/>
    </source>
</evidence>
<organism evidence="2">
    <name type="scientific">Harpegnathos saltator</name>
    <name type="common">Jerdon's jumping ant</name>
    <dbReference type="NCBI Taxonomy" id="610380"/>
    <lineage>
        <taxon>Eukaryota</taxon>
        <taxon>Metazoa</taxon>
        <taxon>Ecdysozoa</taxon>
        <taxon>Arthropoda</taxon>
        <taxon>Hexapoda</taxon>
        <taxon>Insecta</taxon>
        <taxon>Pterygota</taxon>
        <taxon>Neoptera</taxon>
        <taxon>Endopterygota</taxon>
        <taxon>Hymenoptera</taxon>
        <taxon>Apocrita</taxon>
        <taxon>Aculeata</taxon>
        <taxon>Formicoidea</taxon>
        <taxon>Formicidae</taxon>
        <taxon>Ponerinae</taxon>
        <taxon>Ponerini</taxon>
        <taxon>Harpegnathos</taxon>
    </lineage>
</organism>
<proteinExistence type="predicted"/>
<sequence>LLHNFPNMWIVIGSRVQEWPPRSPDLTSLDFYFWGYIRDIVYSQKPTTVEHMKNRIRQACRNINVGVL</sequence>
<dbReference type="InParanoid" id="E2BGE3"/>
<protein>
    <recommendedName>
        <fullName evidence="3">Transposable element Tc3 transposase</fullName>
    </recommendedName>
</protein>
<keyword evidence="2" id="KW-1185">Reference proteome</keyword>
<dbReference type="PANTHER" id="PTHR47326:SF1">
    <property type="entry name" value="HTH PSQ-TYPE DOMAIN-CONTAINING PROTEIN"/>
    <property type="match status" value="1"/>
</dbReference>